<comment type="caution">
    <text evidence="1">The sequence shown here is derived from an EMBL/GenBank/DDBJ whole genome shotgun (WGS) entry which is preliminary data.</text>
</comment>
<accession>A0A098VPF4</accession>
<dbReference type="HOGENOM" id="CLU_934097_0_0_1"/>
<keyword evidence="2" id="KW-1185">Reference proteome</keyword>
<dbReference type="GeneID" id="25260144"/>
<dbReference type="VEuPathDB" id="MicrosporidiaDB:DI09_4p100"/>
<evidence type="ECO:0000313" key="1">
    <source>
        <dbReference type="EMBL" id="KGG50927.1"/>
    </source>
</evidence>
<protein>
    <submittedName>
        <fullName evidence="1">Uncharacterized protein</fullName>
    </submittedName>
</protein>
<evidence type="ECO:0000313" key="2">
    <source>
        <dbReference type="Proteomes" id="UP000029725"/>
    </source>
</evidence>
<sequence>MKVSENPDMTISSSEYSWNAAIEAFESECEPDFLNDPVFICEYDQEFIEFVENSEKGRSFVVINDLAIITHNTTKVHTFIQKVLGTEICGAATKNANLSPMAFQCDYILCCNAYTCGSIQQKYYDGGVYIKYDWNLSTKKNPEVVFEVAFTHEPFDVLFYECCHFLTRYVSDTIYSIGIYIRPSTTTFEMRFFVLQRICPYNASDALYIGNLYIRRKKDPNLCLSTWIKIPNRLTRPFCAKFFNTNLCYSRLLTHADILNGAFIIFRLDDLVLDQKIEFSNEMLLALYGLWDEWRGNQ</sequence>
<dbReference type="EMBL" id="JMKJ01000444">
    <property type="protein sequence ID" value="KGG50927.1"/>
    <property type="molecule type" value="Genomic_DNA"/>
</dbReference>
<gene>
    <name evidence="1" type="ORF">DI09_4p100</name>
</gene>
<reference evidence="1 2" key="1">
    <citation type="submission" date="2014-04" db="EMBL/GenBank/DDBJ databases">
        <title>A new species of microsporidia sheds light on the evolution of extreme parasitism.</title>
        <authorList>
            <person name="Haag K.L."/>
            <person name="James T.Y."/>
            <person name="Larsson R."/>
            <person name="Schaer T.M."/>
            <person name="Refardt D."/>
            <person name="Pombert J.-F."/>
            <person name="Ebert D."/>
        </authorList>
    </citation>
    <scope>NUCLEOTIDE SEQUENCE [LARGE SCALE GENOMIC DNA]</scope>
    <source>
        <strain evidence="1 2">UGP3</strain>
        <tissue evidence="1">Spores</tissue>
    </source>
</reference>
<dbReference type="Proteomes" id="UP000029725">
    <property type="component" value="Unassembled WGS sequence"/>
</dbReference>
<dbReference type="RefSeq" id="XP_013237354.1">
    <property type="nucleotide sequence ID" value="XM_013381900.1"/>
</dbReference>
<dbReference type="AlphaFoldDB" id="A0A098VPF4"/>
<name>A0A098VPF4_9MICR</name>
<proteinExistence type="predicted"/>
<organism evidence="1 2">
    <name type="scientific">Mitosporidium daphniae</name>
    <dbReference type="NCBI Taxonomy" id="1485682"/>
    <lineage>
        <taxon>Eukaryota</taxon>
        <taxon>Fungi</taxon>
        <taxon>Fungi incertae sedis</taxon>
        <taxon>Microsporidia</taxon>
        <taxon>Mitosporidium</taxon>
    </lineage>
</organism>